<keyword evidence="7 13" id="KW-0460">Magnesium</keyword>
<evidence type="ECO:0000313" key="16">
    <source>
        <dbReference type="EMBL" id="SLN24580.1"/>
    </source>
</evidence>
<comment type="cofactor">
    <cofactor evidence="1 13">
        <name>Mg(2+)</name>
        <dbReference type="ChEBI" id="CHEBI:18420"/>
    </cofactor>
</comment>
<dbReference type="GO" id="GO:0046872">
    <property type="term" value="F:metal ion binding"/>
    <property type="evidence" value="ECO:0007669"/>
    <property type="project" value="UniProtKB-KW"/>
</dbReference>
<keyword evidence="6 16" id="KW-0378">Hydrolase</keyword>
<proteinExistence type="inferred from homology"/>
<comment type="catalytic activity">
    <reaction evidence="12">
        <text>ADP-D-ribose + H2O = D-ribose 5-phosphate + AMP + 2 H(+)</text>
        <dbReference type="Rhea" id="RHEA:10412"/>
        <dbReference type="ChEBI" id="CHEBI:15377"/>
        <dbReference type="ChEBI" id="CHEBI:15378"/>
        <dbReference type="ChEBI" id="CHEBI:57967"/>
        <dbReference type="ChEBI" id="CHEBI:78346"/>
        <dbReference type="ChEBI" id="CHEBI:456215"/>
        <dbReference type="EC" id="3.6.1.13"/>
    </reaction>
</comment>
<dbReference type="InterPro" id="IPR015797">
    <property type="entry name" value="NUDIX_hydrolase-like_dom_sf"/>
</dbReference>
<feature type="binding site" evidence="13">
    <location>
        <position position="282"/>
    </location>
    <ligand>
        <name>Mg(2+)</name>
        <dbReference type="ChEBI" id="CHEBI:18420"/>
        <label>1</label>
    </ligand>
</feature>
<organism evidence="16 17">
    <name type="scientific">Pseudooceanicola marinus</name>
    <dbReference type="NCBI Taxonomy" id="396013"/>
    <lineage>
        <taxon>Bacteria</taxon>
        <taxon>Pseudomonadati</taxon>
        <taxon>Pseudomonadota</taxon>
        <taxon>Alphaproteobacteria</taxon>
        <taxon>Rhodobacterales</taxon>
        <taxon>Paracoccaceae</taxon>
        <taxon>Pseudooceanicola</taxon>
    </lineage>
</organism>
<dbReference type="GO" id="GO:0019144">
    <property type="term" value="F:ADP-sugar diphosphatase activity"/>
    <property type="evidence" value="ECO:0007669"/>
    <property type="project" value="TreeGrafter"/>
</dbReference>
<name>A0A1X6YKX1_9RHOB</name>
<dbReference type="OrthoDB" id="5292471at2"/>
<dbReference type="InterPro" id="IPR013024">
    <property type="entry name" value="GGCT-like"/>
</dbReference>
<dbReference type="CDD" id="cd06661">
    <property type="entry name" value="GGCT_like"/>
    <property type="match status" value="1"/>
</dbReference>
<dbReference type="Pfam" id="PF00293">
    <property type="entry name" value="NUDIX"/>
    <property type="match status" value="1"/>
</dbReference>
<dbReference type="PANTHER" id="PTHR11839:SF5">
    <property type="entry name" value="ADP-RIBOSE PYROPHOSPHATASE"/>
    <property type="match status" value="1"/>
</dbReference>
<evidence type="ECO:0000256" key="4">
    <source>
        <dbReference type="ARBA" id="ARBA00013297"/>
    </source>
</evidence>
<dbReference type="AlphaFoldDB" id="A0A1X6YKX1"/>
<protein>
    <recommendedName>
        <fullName evidence="4">ADP-ribose pyrophosphatase</fullName>
        <ecNumber evidence="3">3.6.1.13</ecNumber>
    </recommendedName>
    <alternativeName>
        <fullName evidence="9">ADP-ribose diphosphatase</fullName>
    </alternativeName>
    <alternativeName>
        <fullName evidence="11">ADP-ribose phosphohydrolase</fullName>
    </alternativeName>
    <alternativeName>
        <fullName evidence="10">Adenosine diphosphoribose pyrophosphatase</fullName>
    </alternativeName>
</protein>
<dbReference type="InterPro" id="IPR020084">
    <property type="entry name" value="NUDIX_hydrolase_CS"/>
</dbReference>
<evidence type="ECO:0000256" key="8">
    <source>
        <dbReference type="ARBA" id="ARBA00025164"/>
    </source>
</evidence>
<dbReference type="NCBIfam" id="TIGR00052">
    <property type="entry name" value="nudix-type nucleoside diphosphatase, YffH/AdpP family"/>
    <property type="match status" value="1"/>
</dbReference>
<evidence type="ECO:0000256" key="7">
    <source>
        <dbReference type="ARBA" id="ARBA00022842"/>
    </source>
</evidence>
<evidence type="ECO:0000256" key="12">
    <source>
        <dbReference type="ARBA" id="ARBA00049546"/>
    </source>
</evidence>
<feature type="domain" description="Nudix hydrolase" evidence="15">
    <location>
        <begin position="220"/>
        <end position="360"/>
    </location>
</feature>
<reference evidence="17" key="1">
    <citation type="submission" date="2017-03" db="EMBL/GenBank/DDBJ databases">
        <authorList>
            <person name="Rodrigo-Torres L."/>
            <person name="Arahal R.D."/>
            <person name="Lucena T."/>
        </authorList>
    </citation>
    <scope>NUCLEOTIDE SEQUENCE [LARGE SCALE GENOMIC DNA]</scope>
    <source>
        <strain evidence="17">CECT 7751</strain>
    </source>
</reference>
<dbReference type="Pfam" id="PF06094">
    <property type="entry name" value="GGACT"/>
    <property type="match status" value="1"/>
</dbReference>
<feature type="binding site" evidence="13">
    <location>
        <position position="262"/>
    </location>
    <ligand>
        <name>Mg(2+)</name>
        <dbReference type="ChEBI" id="CHEBI:18420"/>
        <label>1</label>
    </ligand>
</feature>
<evidence type="ECO:0000256" key="3">
    <source>
        <dbReference type="ARBA" id="ARBA00012453"/>
    </source>
</evidence>
<evidence type="ECO:0000256" key="6">
    <source>
        <dbReference type="ARBA" id="ARBA00022801"/>
    </source>
</evidence>
<evidence type="ECO:0000256" key="5">
    <source>
        <dbReference type="ARBA" id="ARBA00022723"/>
    </source>
</evidence>
<dbReference type="RefSeq" id="WP_085886754.1">
    <property type="nucleotide sequence ID" value="NZ_FWFN01000002.1"/>
</dbReference>
<feature type="binding site" evidence="13">
    <location>
        <position position="278"/>
    </location>
    <ligand>
        <name>Mg(2+)</name>
        <dbReference type="ChEBI" id="CHEBI:18420"/>
        <label>1</label>
    </ligand>
</feature>
<dbReference type="Gene3D" id="3.10.490.10">
    <property type="entry name" value="Gamma-glutamyl cyclotransferase-like"/>
    <property type="match status" value="1"/>
</dbReference>
<accession>A0A1X6YKX1</accession>
<feature type="binding site" evidence="13">
    <location>
        <position position="331"/>
    </location>
    <ligand>
        <name>Mg(2+)</name>
        <dbReference type="ChEBI" id="CHEBI:18420"/>
        <label>1</label>
    </ligand>
</feature>
<keyword evidence="17" id="KW-1185">Reference proteome</keyword>
<evidence type="ECO:0000256" key="9">
    <source>
        <dbReference type="ARBA" id="ARBA00030162"/>
    </source>
</evidence>
<dbReference type="GO" id="GO:0006753">
    <property type="term" value="P:nucleoside phosphate metabolic process"/>
    <property type="evidence" value="ECO:0007669"/>
    <property type="project" value="TreeGrafter"/>
</dbReference>
<evidence type="ECO:0000313" key="17">
    <source>
        <dbReference type="Proteomes" id="UP000193963"/>
    </source>
</evidence>
<dbReference type="InterPro" id="IPR004385">
    <property type="entry name" value="NDP_pyrophosphatase"/>
</dbReference>
<comment type="similarity">
    <text evidence="2">Belongs to the Nudix hydrolase family. NudF subfamily.</text>
</comment>
<dbReference type="PANTHER" id="PTHR11839">
    <property type="entry name" value="UDP/ADP-SUGAR PYROPHOSPHATASE"/>
    <property type="match status" value="1"/>
</dbReference>
<evidence type="ECO:0000256" key="10">
    <source>
        <dbReference type="ARBA" id="ARBA00030308"/>
    </source>
</evidence>
<dbReference type="GO" id="GO:0019693">
    <property type="term" value="P:ribose phosphate metabolic process"/>
    <property type="evidence" value="ECO:0007669"/>
    <property type="project" value="TreeGrafter"/>
</dbReference>
<dbReference type="PROSITE" id="PS51462">
    <property type="entry name" value="NUDIX"/>
    <property type="match status" value="1"/>
</dbReference>
<dbReference type="PROSITE" id="PS00893">
    <property type="entry name" value="NUDIX_BOX"/>
    <property type="match status" value="1"/>
</dbReference>
<dbReference type="EC" id="3.6.1.13" evidence="3"/>
<dbReference type="CDD" id="cd24155">
    <property type="entry name" value="NUDIX_ADPRase"/>
    <property type="match status" value="1"/>
</dbReference>
<dbReference type="SUPFAM" id="SSF55811">
    <property type="entry name" value="Nudix"/>
    <property type="match status" value="1"/>
</dbReference>
<evidence type="ECO:0000256" key="14">
    <source>
        <dbReference type="PIRSR" id="PIRSR604385-3"/>
    </source>
</evidence>
<gene>
    <name evidence="16" type="primary">nudF</name>
    <name evidence="16" type="ORF">PSM7751_00834</name>
</gene>
<evidence type="ECO:0000256" key="2">
    <source>
        <dbReference type="ARBA" id="ARBA00007482"/>
    </source>
</evidence>
<dbReference type="Proteomes" id="UP000193963">
    <property type="component" value="Unassembled WGS sequence"/>
</dbReference>
<comment type="function">
    <text evidence="8">Acts on ADP-mannose and ADP-glucose as well as ADP-ribose. Prevents glycogen biosynthesis. The reaction catalyzed by this enzyme is a limiting step of the gluconeogenic process.</text>
</comment>
<dbReference type="Gene3D" id="3.90.79.10">
    <property type="entry name" value="Nucleoside Triphosphate Pyrophosphohydrolase"/>
    <property type="match status" value="1"/>
</dbReference>
<dbReference type="InterPro" id="IPR009288">
    <property type="entry name" value="AIG2-like_dom"/>
</dbReference>
<sequence>MSRPLFLYGPLCMPVMMQIVADGRPAEEPARLEGYRAAPRESDDWPVLVQDPGAVTQGILLRNVSEAMAARITHYADAYGLVPAEVVVEADGQPVPAQAFRPEHSTQAVAPGRWSLGGWAEATGEEACHAAHEIMKLRGRYDGGALRFRLGQIRARAASRVAAERFPAKHLLASGPSDAWVQELHQQDDHAGYFIARTYDLRHQTFAGTPSELIRREVFLAPDAAIVLPYDPARDRILLVEQFRMGPYGRGEALPWMLEPVAGRVDPGESPETCARREAREEAGLDLDALHHVTSCYPSPGCLSEFHHCYVGLCSLPDIQRGHGGLDAEAEDIRTHVLSFERAMELVSSGEARNAPLVLTLLWLASRRSELRGAA</sequence>
<dbReference type="EMBL" id="FWFN01000002">
    <property type="protein sequence ID" value="SLN24580.1"/>
    <property type="molecule type" value="Genomic_DNA"/>
</dbReference>
<feature type="short sequence motif" description="Nudix box" evidence="14">
    <location>
        <begin position="263"/>
        <end position="285"/>
    </location>
</feature>
<dbReference type="InterPro" id="IPR000086">
    <property type="entry name" value="NUDIX_hydrolase_dom"/>
</dbReference>
<evidence type="ECO:0000256" key="11">
    <source>
        <dbReference type="ARBA" id="ARBA00033056"/>
    </source>
</evidence>
<dbReference type="GO" id="GO:0047631">
    <property type="term" value="F:ADP-ribose diphosphatase activity"/>
    <property type="evidence" value="ECO:0007669"/>
    <property type="project" value="UniProtKB-EC"/>
</dbReference>
<evidence type="ECO:0000256" key="1">
    <source>
        <dbReference type="ARBA" id="ARBA00001946"/>
    </source>
</evidence>
<evidence type="ECO:0000256" key="13">
    <source>
        <dbReference type="PIRSR" id="PIRSR604385-2"/>
    </source>
</evidence>
<dbReference type="GO" id="GO:0005829">
    <property type="term" value="C:cytosol"/>
    <property type="evidence" value="ECO:0007669"/>
    <property type="project" value="TreeGrafter"/>
</dbReference>
<keyword evidence="5 13" id="KW-0479">Metal-binding</keyword>
<evidence type="ECO:0000259" key="15">
    <source>
        <dbReference type="PROSITE" id="PS51462"/>
    </source>
</evidence>